<comment type="cofactor">
    <cofactor evidence="7">
        <name>Zn(2+)</name>
        <dbReference type="ChEBI" id="CHEBI:29105"/>
    </cofactor>
    <text evidence="7">Binds 1 zinc ion.</text>
</comment>
<keyword evidence="3 7" id="KW-0479">Metal-binding</keyword>
<evidence type="ECO:0000313" key="8">
    <source>
        <dbReference type="EMBL" id="GAT77791.1"/>
    </source>
</evidence>
<feature type="binding site" evidence="7">
    <location>
        <position position="123"/>
    </location>
    <ligand>
        <name>Zn(2+)</name>
        <dbReference type="ChEBI" id="CHEBI:29105"/>
        <note>catalytic</note>
    </ligand>
</feature>
<dbReference type="PANTHER" id="PTHR46986:SF1">
    <property type="entry name" value="ENDORIBONUCLEASE YBEY, CHLOROPLASTIC"/>
    <property type="match status" value="1"/>
</dbReference>
<dbReference type="GO" id="GO:0008270">
    <property type="term" value="F:zinc ion binding"/>
    <property type="evidence" value="ECO:0007669"/>
    <property type="project" value="UniProtKB-UniRule"/>
</dbReference>
<dbReference type="EMBL" id="BDDL01000116">
    <property type="protein sequence ID" value="GAT77791.1"/>
    <property type="molecule type" value="Genomic_DNA"/>
</dbReference>
<dbReference type="Gene3D" id="3.40.390.30">
    <property type="entry name" value="Metalloproteases ('zincins'), catalytic domain"/>
    <property type="match status" value="1"/>
</dbReference>
<dbReference type="NCBIfam" id="TIGR00043">
    <property type="entry name" value="rRNA maturation RNase YbeY"/>
    <property type="match status" value="1"/>
</dbReference>
<organism evidence="8 10">
    <name type="scientific">Ehrlichia ruminantium</name>
    <name type="common">heartwater rickettsia</name>
    <name type="synonym">Cowdria ruminantium</name>
    <dbReference type="NCBI Taxonomy" id="779"/>
    <lineage>
        <taxon>Bacteria</taxon>
        <taxon>Pseudomonadati</taxon>
        <taxon>Pseudomonadota</taxon>
        <taxon>Alphaproteobacteria</taxon>
        <taxon>Rickettsiales</taxon>
        <taxon>Anaplasmataceae</taxon>
        <taxon>Ehrlichia</taxon>
    </lineage>
</organism>
<feature type="binding site" evidence="7">
    <location>
        <position position="117"/>
    </location>
    <ligand>
        <name>Zn(2+)</name>
        <dbReference type="ChEBI" id="CHEBI:29105"/>
        <note>catalytic</note>
    </ligand>
</feature>
<evidence type="ECO:0000256" key="4">
    <source>
        <dbReference type="ARBA" id="ARBA00022759"/>
    </source>
</evidence>
<dbReference type="GO" id="GO:0005737">
    <property type="term" value="C:cytoplasm"/>
    <property type="evidence" value="ECO:0007669"/>
    <property type="project" value="UniProtKB-SubCell"/>
</dbReference>
<dbReference type="HAMAP" id="MF_00009">
    <property type="entry name" value="Endoribonucl_YbeY"/>
    <property type="match status" value="1"/>
</dbReference>
<evidence type="ECO:0000256" key="3">
    <source>
        <dbReference type="ARBA" id="ARBA00022723"/>
    </source>
</evidence>
<dbReference type="GO" id="GO:0006364">
    <property type="term" value="P:rRNA processing"/>
    <property type="evidence" value="ECO:0007669"/>
    <property type="project" value="UniProtKB-UniRule"/>
</dbReference>
<keyword evidence="7" id="KW-0963">Cytoplasm</keyword>
<evidence type="ECO:0000256" key="6">
    <source>
        <dbReference type="ARBA" id="ARBA00022833"/>
    </source>
</evidence>
<accession>A0A161M0T3</accession>
<dbReference type="EMBL" id="BDDM01000379">
    <property type="protein sequence ID" value="GAT78983.1"/>
    <property type="molecule type" value="Genomic_DNA"/>
</dbReference>
<dbReference type="PANTHER" id="PTHR46986">
    <property type="entry name" value="ENDORIBONUCLEASE YBEY, CHLOROPLASTIC"/>
    <property type="match status" value="1"/>
</dbReference>
<reference evidence="10 11" key="2">
    <citation type="submission" date="2016-05" db="EMBL/GenBank/DDBJ databases">
        <title>Draft genome sequences of four strains of Ehrlichia ruminantium, a tick-borne pathogen of ruminants, isolated from Zimbabwe, The Gambia and Ghana.</title>
        <authorList>
            <person name="Nakao R."/>
            <person name="Jongejan F."/>
            <person name="Sugimoto C."/>
        </authorList>
    </citation>
    <scope>NUCLEOTIDE SEQUENCE [LARGE SCALE GENOMIC DNA]</scope>
    <source>
        <strain evidence="10">Kerr Seringe</strain>
        <strain evidence="11">Pokoase 417</strain>
    </source>
</reference>
<keyword evidence="2 7" id="KW-0540">Nuclease</keyword>
<dbReference type="SUPFAM" id="SSF55486">
    <property type="entry name" value="Metalloproteases ('zincins'), catalytic domain"/>
    <property type="match status" value="1"/>
</dbReference>
<dbReference type="Pfam" id="PF02130">
    <property type="entry name" value="YbeY"/>
    <property type="match status" value="1"/>
</dbReference>
<keyword evidence="4 7" id="KW-0255">Endonuclease</keyword>
<dbReference type="Proteomes" id="UP000092677">
    <property type="component" value="Unassembled WGS sequence"/>
</dbReference>
<evidence type="ECO:0000256" key="5">
    <source>
        <dbReference type="ARBA" id="ARBA00022801"/>
    </source>
</evidence>
<dbReference type="GO" id="GO:0004222">
    <property type="term" value="F:metalloendopeptidase activity"/>
    <property type="evidence" value="ECO:0007669"/>
    <property type="project" value="InterPro"/>
</dbReference>
<evidence type="ECO:0000313" key="11">
    <source>
        <dbReference type="Proteomes" id="UP000092731"/>
    </source>
</evidence>
<dbReference type="GO" id="GO:0004521">
    <property type="term" value="F:RNA endonuclease activity"/>
    <property type="evidence" value="ECO:0007669"/>
    <property type="project" value="UniProtKB-UniRule"/>
</dbReference>
<evidence type="ECO:0000256" key="2">
    <source>
        <dbReference type="ARBA" id="ARBA00022722"/>
    </source>
</evidence>
<evidence type="ECO:0000313" key="9">
    <source>
        <dbReference type="EMBL" id="GAT78983.1"/>
    </source>
</evidence>
<dbReference type="InterPro" id="IPR002036">
    <property type="entry name" value="YbeY"/>
</dbReference>
<dbReference type="RefSeq" id="WP_065432993.1">
    <property type="nucleotide sequence ID" value="NZ_BDDL01000116.1"/>
</dbReference>
<sequence length="157" mass="18681">MIEINVYYKKWYSTIKKPKIFVKNVIKSSLINLNIYEYKPIISIVLANNILLQKLNYEYRNKNKPTNVLSFPYDKLNKKCNLGEIFLSLDMLIQESIDLNIPIEHHTCHMLIHGLLHILDYNHEEPLMQYIMESIEIKLLDKLGIRNPYVSRETIYP</sequence>
<name>A0A161M0T3_EHRRU</name>
<keyword evidence="7" id="KW-0698">rRNA processing</keyword>
<dbReference type="Proteomes" id="UP000092731">
    <property type="component" value="Unassembled WGS sequence"/>
</dbReference>
<dbReference type="STRING" id="779.GCA_002019755_00997"/>
<evidence type="ECO:0000256" key="7">
    <source>
        <dbReference type="HAMAP-Rule" id="MF_00009"/>
    </source>
</evidence>
<dbReference type="InterPro" id="IPR023091">
    <property type="entry name" value="MetalPrtase_cat_dom_sf_prd"/>
</dbReference>
<keyword evidence="6 7" id="KW-0862">Zinc</keyword>
<feature type="binding site" evidence="7">
    <location>
        <position position="113"/>
    </location>
    <ligand>
        <name>Zn(2+)</name>
        <dbReference type="ChEBI" id="CHEBI:29105"/>
        <note>catalytic</note>
    </ligand>
</feature>
<comment type="subcellular location">
    <subcellularLocation>
        <location evidence="7">Cytoplasm</location>
    </subcellularLocation>
</comment>
<keyword evidence="5 7" id="KW-0378">Hydrolase</keyword>
<dbReference type="AlphaFoldDB" id="A0A161M0T3"/>
<keyword evidence="7" id="KW-0690">Ribosome biogenesis</keyword>
<reference evidence="8" key="1">
    <citation type="journal article" date="2016" name="Genome Announc.">
        <title>Draft Genome Sequences of Three Strains of Ehrlichia ruminantium, a Tick-Borne Pathogen of Ruminants, Isolated from Zimbabwe, The Gambia, and Ghana.</title>
        <authorList>
            <person name="Nakao R."/>
            <person name="Jongejan F."/>
            <person name="Sugimoto C."/>
        </authorList>
    </citation>
    <scope>NUCLEOTIDE SEQUENCE</scope>
    <source>
        <strain evidence="8">Kerr Seringe</strain>
        <strain evidence="9">Pokoase 417</strain>
    </source>
</reference>
<dbReference type="EC" id="3.1.-.-" evidence="7"/>
<proteinExistence type="inferred from homology"/>
<comment type="function">
    <text evidence="7">Single strand-specific metallo-endoribonuclease involved in late-stage 70S ribosome quality control and in maturation of the 3' terminus of the 16S rRNA.</text>
</comment>
<gene>
    <name evidence="7 8" type="primary">ybeY</name>
    <name evidence="8" type="ORF">EHRUM2_10220</name>
    <name evidence="9" type="ORF">EHRUM3_12170</name>
</gene>
<comment type="similarity">
    <text evidence="1 7">Belongs to the endoribonuclease YbeY family.</text>
</comment>
<evidence type="ECO:0000313" key="10">
    <source>
        <dbReference type="Proteomes" id="UP000092677"/>
    </source>
</evidence>
<evidence type="ECO:0000256" key="1">
    <source>
        <dbReference type="ARBA" id="ARBA00010875"/>
    </source>
</evidence>
<comment type="caution">
    <text evidence="8">The sequence shown here is derived from an EMBL/GenBank/DDBJ whole genome shotgun (WGS) entry which is preliminary data.</text>
</comment>
<protein>
    <recommendedName>
        <fullName evidence="7">Endoribonuclease YbeY</fullName>
        <ecNumber evidence="7">3.1.-.-</ecNumber>
    </recommendedName>
</protein>